<gene>
    <name evidence="1" type="ORF">B1L04_17770</name>
</gene>
<accession>A0A1V4BTI1</accession>
<organism evidence="1 2">
    <name type="scientific">Microcystis aeruginosa KW</name>
    <dbReference type="NCBI Taxonomy" id="1960155"/>
    <lineage>
        <taxon>Bacteria</taxon>
        <taxon>Bacillati</taxon>
        <taxon>Cyanobacteriota</taxon>
        <taxon>Cyanophyceae</taxon>
        <taxon>Oscillatoriophycideae</taxon>
        <taxon>Chroococcales</taxon>
        <taxon>Microcystaceae</taxon>
        <taxon>Microcystis</taxon>
    </lineage>
</organism>
<dbReference type="Proteomes" id="UP000189835">
    <property type="component" value="Unassembled WGS sequence"/>
</dbReference>
<dbReference type="RefSeq" id="WP_079208813.1">
    <property type="nucleotide sequence ID" value="NZ_MVGR01000004.1"/>
</dbReference>
<evidence type="ECO:0008006" key="3">
    <source>
        <dbReference type="Google" id="ProtNLM"/>
    </source>
</evidence>
<reference evidence="1 2" key="1">
    <citation type="submission" date="2017-02" db="EMBL/GenBank/DDBJ databases">
        <title>Genome sequence of Microcystis aeruginosa KW.</title>
        <authorList>
            <person name="Oh H.-M."/>
            <person name="Ahn C.-Y."/>
            <person name="Jeong H."/>
            <person name="Srivastava A."/>
            <person name="Lee H.-G."/>
            <person name="Kang S.-R."/>
        </authorList>
    </citation>
    <scope>NUCLEOTIDE SEQUENCE [LARGE SCALE GENOMIC DNA]</scope>
    <source>
        <strain evidence="1 2">KW</strain>
    </source>
</reference>
<protein>
    <recommendedName>
        <fullName evidence="3">Sugar O-methyltransferase</fullName>
    </recommendedName>
</protein>
<comment type="caution">
    <text evidence="1">The sequence shown here is derived from an EMBL/GenBank/DDBJ whole genome shotgun (WGS) entry which is preliminary data.</text>
</comment>
<evidence type="ECO:0000313" key="2">
    <source>
        <dbReference type="Proteomes" id="UP000189835"/>
    </source>
</evidence>
<sequence length="307" mass="35868">MMNVITRKLNSLKRRLISKSINNYESPKLDFVDNLIEEINFTLSNSKISEAWRNYCNEIISCFRNGEPSEFLRFPKMTGTVHPNQFGLSFQYLNYIFSSDKFTTAIQNALTESPVGKPFLDTSYPLSSPLLIQHGYHLIRLLEYTNIDVLHLQEIVEFGGGYGSFFRLLKNLGYTNKYFIYDLPVMCAIQKFYLKNVFLPCPNTETLSNLKWLSGAASNVSDNVINLDESLFMATWSLSECPYDLRQEFEPIISKFKYVLIAYQPKFHDFNNVEYFNSLESKLPNFKWNHFECPIYKNMFYLIGKKI</sequence>
<dbReference type="AlphaFoldDB" id="A0A1V4BTI1"/>
<name>A0A1V4BTI1_MICAE</name>
<evidence type="ECO:0000313" key="1">
    <source>
        <dbReference type="EMBL" id="OPF17747.1"/>
    </source>
</evidence>
<dbReference type="EMBL" id="MVGR01000004">
    <property type="protein sequence ID" value="OPF17747.1"/>
    <property type="molecule type" value="Genomic_DNA"/>
</dbReference>
<proteinExistence type="predicted"/>